<feature type="signal peptide" evidence="4">
    <location>
        <begin position="1"/>
        <end position="30"/>
    </location>
</feature>
<dbReference type="EMBL" id="JACRSN010000004">
    <property type="protein sequence ID" value="MBC8533140.1"/>
    <property type="molecule type" value="Genomic_DNA"/>
</dbReference>
<evidence type="ECO:0000256" key="2">
    <source>
        <dbReference type="SAM" id="MobiDB-lite"/>
    </source>
</evidence>
<dbReference type="InterPro" id="IPR042229">
    <property type="entry name" value="Listeria/Bacterioides_rpt_sf"/>
</dbReference>
<feature type="chain" id="PRO_5036792122" evidence="4">
    <location>
        <begin position="31"/>
        <end position="605"/>
    </location>
</feature>
<feature type="region of interest" description="Disordered" evidence="2">
    <location>
        <begin position="548"/>
        <end position="571"/>
    </location>
</feature>
<name>A0A926D666_9FIRM</name>
<keyword evidence="6" id="KW-1185">Reference proteome</keyword>
<dbReference type="Proteomes" id="UP000651482">
    <property type="component" value="Unassembled WGS sequence"/>
</dbReference>
<evidence type="ECO:0000313" key="6">
    <source>
        <dbReference type="Proteomes" id="UP000651482"/>
    </source>
</evidence>
<sequence length="605" mass="66280">MKPSPIKTKLLTALLTLCMVLTLMPMTAFAESGTYAVKFYPGDYGTMTKNDQIPFVYYGIDDDVNKPYYYKLNVSETETLSFASSIIDVLLPNSGYEFAYWTADATVYQVGSDTAIPAGTALSSDQLQNKVTVKSDVTFTAHFKQISEYPDDSVIPSAAVQNVNFNYQPGDTPQATAEVPNFDADKYEIAYECWQQFENNQPVAAWYSDNGAHGSLPAITQFESGKSYVYSLMLEPKDGYSFSSETVITVNGQKVSAPFVGGSMYIPAIKTITMPTLTVIDVVEIDGVTVSFKDGDKPVFTGKVPEGANYAYRCEWWELDSKTGAMSTDFGNFYNNKITAFEAGKTYHYGVYVTTIYGDRYVFGPDTKLKINGEFVNYTRYEGDESDGSDGTMWVLTDLTMTPETGGTTPSEKYTVTYTDGVDNEEIFKDQTYTVESGKATPAFSGTPARDGYKFIGWSPAVADTVTGNVTYTAQWEKLTPSEKYTVTYTDGVDNEEIFKDQTYTVESGKATPAFSGTPTRKGYTFAGWKPAVAATVTGNATYEATWKSDSATATPGDTKPNTGETTSPKTGDTGNLILWITLLFVSGGAAIGTMVVSRKRKYNR</sequence>
<dbReference type="RefSeq" id="WP_249318491.1">
    <property type="nucleotide sequence ID" value="NZ_JACRSN010000004.1"/>
</dbReference>
<evidence type="ECO:0000313" key="5">
    <source>
        <dbReference type="EMBL" id="MBC8533140.1"/>
    </source>
</evidence>
<evidence type="ECO:0000256" key="3">
    <source>
        <dbReference type="SAM" id="Phobius"/>
    </source>
</evidence>
<comment type="subcellular location">
    <subcellularLocation>
        <location evidence="1">Cell envelope</location>
    </subcellularLocation>
</comment>
<dbReference type="Pfam" id="PF09479">
    <property type="entry name" value="Flg_new"/>
    <property type="match status" value="2"/>
</dbReference>
<evidence type="ECO:0000256" key="4">
    <source>
        <dbReference type="SAM" id="SignalP"/>
    </source>
</evidence>
<comment type="caution">
    <text evidence="5">The sequence shown here is derived from an EMBL/GenBank/DDBJ whole genome shotgun (WGS) entry which is preliminary data.</text>
</comment>
<accession>A0A926D666</accession>
<keyword evidence="4" id="KW-0732">Signal</keyword>
<reference evidence="5" key="1">
    <citation type="submission" date="2020-08" db="EMBL/GenBank/DDBJ databases">
        <title>Genome public.</title>
        <authorList>
            <person name="Liu C."/>
            <person name="Sun Q."/>
        </authorList>
    </citation>
    <scope>NUCLEOTIDE SEQUENCE</scope>
    <source>
        <strain evidence="5">NSJ-40</strain>
    </source>
</reference>
<dbReference type="Gene3D" id="2.60.40.4270">
    <property type="entry name" value="Listeria-Bacteroides repeat domain"/>
    <property type="match status" value="1"/>
</dbReference>
<protein>
    <submittedName>
        <fullName evidence="5">InlB B-repeat-containing protein</fullName>
    </submittedName>
</protein>
<proteinExistence type="predicted"/>
<dbReference type="InterPro" id="IPR013378">
    <property type="entry name" value="InlB-like_B-rpt"/>
</dbReference>
<keyword evidence="3" id="KW-1133">Transmembrane helix</keyword>
<keyword evidence="3" id="KW-0472">Membrane</keyword>
<dbReference type="AlphaFoldDB" id="A0A926D666"/>
<evidence type="ECO:0000256" key="1">
    <source>
        <dbReference type="ARBA" id="ARBA00004196"/>
    </source>
</evidence>
<feature type="transmembrane region" description="Helical" evidence="3">
    <location>
        <begin position="577"/>
        <end position="597"/>
    </location>
</feature>
<dbReference type="GO" id="GO:0030313">
    <property type="term" value="C:cell envelope"/>
    <property type="evidence" value="ECO:0007669"/>
    <property type="project" value="UniProtKB-SubCell"/>
</dbReference>
<organism evidence="5 6">
    <name type="scientific">Yeguia hominis</name>
    <dbReference type="NCBI Taxonomy" id="2763662"/>
    <lineage>
        <taxon>Bacteria</taxon>
        <taxon>Bacillati</taxon>
        <taxon>Bacillota</taxon>
        <taxon>Clostridia</taxon>
        <taxon>Eubacteriales</taxon>
        <taxon>Yeguiaceae</taxon>
        <taxon>Yeguia</taxon>
    </lineage>
</organism>
<gene>
    <name evidence="5" type="ORF">IAG03_03805</name>
</gene>
<keyword evidence="3" id="KW-0812">Transmembrane</keyword>